<dbReference type="Proteomes" id="UP000472262">
    <property type="component" value="Unassembled WGS sequence"/>
</dbReference>
<evidence type="ECO:0000256" key="4">
    <source>
        <dbReference type="ARBA" id="ARBA00023319"/>
    </source>
</evidence>
<dbReference type="GO" id="GO:0002250">
    <property type="term" value="P:adaptive immune response"/>
    <property type="evidence" value="ECO:0007669"/>
    <property type="project" value="UniProtKB-KW"/>
</dbReference>
<evidence type="ECO:0000256" key="2">
    <source>
        <dbReference type="ARBA" id="ARBA00023130"/>
    </source>
</evidence>
<feature type="domain" description="Ig-like" evidence="7">
    <location>
        <begin position="19"/>
        <end position="112"/>
    </location>
</feature>
<dbReference type="InterPro" id="IPR003599">
    <property type="entry name" value="Ig_sub"/>
</dbReference>
<dbReference type="Ensembl" id="ENSSGRT00000015234.1">
    <property type="protein sequence ID" value="ENSSGRP00000014107.1"/>
    <property type="gene ID" value="ENSSGRG00000008824.1"/>
</dbReference>
<proteinExistence type="predicted"/>
<keyword evidence="2" id="KW-1064">Adaptive immunity</keyword>
<keyword evidence="3" id="KW-0675">Receptor</keyword>
<feature type="chain" id="PRO_5025605490" description="Ig-like domain-containing protein" evidence="6">
    <location>
        <begin position="20"/>
        <end position="172"/>
    </location>
</feature>
<evidence type="ECO:0000256" key="1">
    <source>
        <dbReference type="ARBA" id="ARBA00022729"/>
    </source>
</evidence>
<dbReference type="InterPro" id="IPR051287">
    <property type="entry name" value="TCR_variable_region"/>
</dbReference>
<keyword evidence="1 6" id="KW-0732">Signal</keyword>
<protein>
    <recommendedName>
        <fullName evidence="7">Ig-like domain-containing protein</fullName>
    </recommendedName>
</protein>
<keyword evidence="5" id="KW-1279">T cell receptor</keyword>
<dbReference type="AlphaFoldDB" id="A0A672KU78"/>
<reference evidence="8" key="1">
    <citation type="submission" date="2025-08" db="UniProtKB">
        <authorList>
            <consortium name="Ensembl"/>
        </authorList>
    </citation>
    <scope>IDENTIFICATION</scope>
</reference>
<feature type="signal peptide" evidence="6">
    <location>
        <begin position="1"/>
        <end position="19"/>
    </location>
</feature>
<evidence type="ECO:0000256" key="5">
    <source>
        <dbReference type="ARBA" id="ARBA00043266"/>
    </source>
</evidence>
<dbReference type="GO" id="GO:0042101">
    <property type="term" value="C:T cell receptor complex"/>
    <property type="evidence" value="ECO:0007669"/>
    <property type="project" value="UniProtKB-KW"/>
</dbReference>
<accession>A0A672KU78</accession>
<evidence type="ECO:0000259" key="7">
    <source>
        <dbReference type="PROSITE" id="PS50835"/>
    </source>
</evidence>
<dbReference type="PANTHER" id="PTHR19367:SF18">
    <property type="entry name" value="T CELL RECEPTOR ALPHA VARIABLE 16"/>
    <property type="match status" value="1"/>
</dbReference>
<dbReference type="PROSITE" id="PS50835">
    <property type="entry name" value="IG_LIKE"/>
    <property type="match status" value="1"/>
</dbReference>
<keyword evidence="9" id="KW-1185">Reference proteome</keyword>
<evidence type="ECO:0000313" key="8">
    <source>
        <dbReference type="Ensembl" id="ENSSGRP00000014107.1"/>
    </source>
</evidence>
<evidence type="ECO:0000313" key="9">
    <source>
        <dbReference type="Proteomes" id="UP000472262"/>
    </source>
</evidence>
<dbReference type="Gene3D" id="2.60.40.10">
    <property type="entry name" value="Immunoglobulins"/>
    <property type="match status" value="1"/>
</dbReference>
<keyword evidence="4" id="KW-0393">Immunoglobulin domain</keyword>
<organism evidence="8 9">
    <name type="scientific">Sinocyclocheilus grahami</name>
    <name type="common">Dianchi golden-line fish</name>
    <name type="synonym">Barbus grahami</name>
    <dbReference type="NCBI Taxonomy" id="75366"/>
    <lineage>
        <taxon>Eukaryota</taxon>
        <taxon>Metazoa</taxon>
        <taxon>Chordata</taxon>
        <taxon>Craniata</taxon>
        <taxon>Vertebrata</taxon>
        <taxon>Euteleostomi</taxon>
        <taxon>Actinopterygii</taxon>
        <taxon>Neopterygii</taxon>
        <taxon>Teleostei</taxon>
        <taxon>Ostariophysi</taxon>
        <taxon>Cypriniformes</taxon>
        <taxon>Cyprinidae</taxon>
        <taxon>Cyprininae</taxon>
        <taxon>Sinocyclocheilus</taxon>
    </lineage>
</organism>
<keyword evidence="5" id="KW-0391">Immunity</keyword>
<dbReference type="SMART" id="SM00406">
    <property type="entry name" value="IGv"/>
    <property type="match status" value="1"/>
</dbReference>
<dbReference type="InterPro" id="IPR013106">
    <property type="entry name" value="Ig_V-set"/>
</dbReference>
<evidence type="ECO:0000256" key="6">
    <source>
        <dbReference type="SAM" id="SignalP"/>
    </source>
</evidence>
<dbReference type="SMART" id="SM00409">
    <property type="entry name" value="IG"/>
    <property type="match status" value="1"/>
</dbReference>
<sequence>MFRSTLFFLLFCCSDAAFATETETVKLSCNYTGSVESLHWYRQYAGSPQFLILDYSGYVTHANPPVSGISISHRKEDNSVDLIISSAAVSDSALYYCALKPTVTGNTQHTIQEPETLLNCKFTVMSNHHTCEGIYSVNIIVLSNAALMMQAATLFCCTGTDSIQTEYPSLYY</sequence>
<dbReference type="InParanoid" id="A0A672KU78"/>
<dbReference type="SUPFAM" id="SSF48726">
    <property type="entry name" value="Immunoglobulin"/>
    <property type="match status" value="1"/>
</dbReference>
<reference evidence="8" key="2">
    <citation type="submission" date="2025-09" db="UniProtKB">
        <authorList>
            <consortium name="Ensembl"/>
        </authorList>
    </citation>
    <scope>IDENTIFICATION</scope>
</reference>
<dbReference type="PANTHER" id="PTHR19367">
    <property type="entry name" value="T-CELL RECEPTOR ALPHA CHAIN V REGION"/>
    <property type="match status" value="1"/>
</dbReference>
<evidence type="ECO:0000256" key="3">
    <source>
        <dbReference type="ARBA" id="ARBA00023170"/>
    </source>
</evidence>
<dbReference type="Pfam" id="PF07686">
    <property type="entry name" value="V-set"/>
    <property type="match status" value="1"/>
</dbReference>
<dbReference type="InterPro" id="IPR013783">
    <property type="entry name" value="Ig-like_fold"/>
</dbReference>
<dbReference type="InterPro" id="IPR007110">
    <property type="entry name" value="Ig-like_dom"/>
</dbReference>
<dbReference type="InterPro" id="IPR036179">
    <property type="entry name" value="Ig-like_dom_sf"/>
</dbReference>
<name>A0A672KU78_SINGR</name>